<name>A0A409YCT6_9AGAR</name>
<sequence length="368" mass="41030">MRERGWSRTPRRHGIRAFNLPRCDSSVLSDVFYSGPNLYLRLVGPTGAGKSSFIEALANDRELGLSKDQLESVTQTVSAHEIVNVRFWGKRIFLLDCPGFSDNSLSEFEIVDMVNKWMDANGIPSLNIILYFCPITDTRLPGTKRKTMEMLKALVKSSPGLKPPNGRYNEGTVTIVTTMWDQEMIVKGAGITKFKNTQKSALEIIDIAVANGWGSNDYAYTSRQVSSGIQLKETEHGAFLREDLISRIEAAQQRQLILQADSQASLDNPALTSLLEKEQKHTEYLLEKYEQQLKLFENPPAPDSSDGETSFIDPTQHSTGAYDKTAIGGELGDSTTSGRKLRGWIKDPLCRFKGMFGRKHASRDETVG</sequence>
<proteinExistence type="predicted"/>
<dbReference type="Pfam" id="PF01926">
    <property type="entry name" value="MMR_HSR1"/>
    <property type="match status" value="1"/>
</dbReference>
<dbReference type="Proteomes" id="UP000284842">
    <property type="component" value="Unassembled WGS sequence"/>
</dbReference>
<dbReference type="InterPro" id="IPR027417">
    <property type="entry name" value="P-loop_NTPase"/>
</dbReference>
<comment type="caution">
    <text evidence="3">The sequence shown here is derived from an EMBL/GenBank/DDBJ whole genome shotgun (WGS) entry which is preliminary data.</text>
</comment>
<dbReference type="OrthoDB" id="8954335at2759"/>
<dbReference type="AlphaFoldDB" id="A0A409YCT6"/>
<dbReference type="InterPro" id="IPR006073">
    <property type="entry name" value="GTP-bd"/>
</dbReference>
<gene>
    <name evidence="3" type="ORF">CVT24_000814</name>
</gene>
<dbReference type="EMBL" id="NHTK01001290">
    <property type="protein sequence ID" value="PPR00827.1"/>
    <property type="molecule type" value="Genomic_DNA"/>
</dbReference>
<evidence type="ECO:0000313" key="4">
    <source>
        <dbReference type="Proteomes" id="UP000284842"/>
    </source>
</evidence>
<dbReference type="CDD" id="cd00882">
    <property type="entry name" value="Ras_like_GTPase"/>
    <property type="match status" value="1"/>
</dbReference>
<reference evidence="3 4" key="1">
    <citation type="journal article" date="2018" name="Evol. Lett.">
        <title>Horizontal gene cluster transfer increased hallucinogenic mushroom diversity.</title>
        <authorList>
            <person name="Reynolds H.T."/>
            <person name="Vijayakumar V."/>
            <person name="Gluck-Thaler E."/>
            <person name="Korotkin H.B."/>
            <person name="Matheny P.B."/>
            <person name="Slot J.C."/>
        </authorList>
    </citation>
    <scope>NUCLEOTIDE SEQUENCE [LARGE SCALE GENOMIC DNA]</scope>
    <source>
        <strain evidence="3 4">2629</strain>
    </source>
</reference>
<evidence type="ECO:0000259" key="2">
    <source>
        <dbReference type="Pfam" id="PF01926"/>
    </source>
</evidence>
<evidence type="ECO:0000256" key="1">
    <source>
        <dbReference type="SAM" id="MobiDB-lite"/>
    </source>
</evidence>
<dbReference type="STRING" id="181874.A0A409YCT6"/>
<dbReference type="SUPFAM" id="SSF52540">
    <property type="entry name" value="P-loop containing nucleoside triphosphate hydrolases"/>
    <property type="match status" value="1"/>
</dbReference>
<protein>
    <recommendedName>
        <fullName evidence="2">G domain-containing protein</fullName>
    </recommendedName>
</protein>
<feature type="region of interest" description="Disordered" evidence="1">
    <location>
        <begin position="297"/>
        <end position="334"/>
    </location>
</feature>
<dbReference type="InParanoid" id="A0A409YCT6"/>
<feature type="domain" description="G" evidence="2">
    <location>
        <begin position="42"/>
        <end position="110"/>
    </location>
</feature>
<dbReference type="GO" id="GO:0005525">
    <property type="term" value="F:GTP binding"/>
    <property type="evidence" value="ECO:0007669"/>
    <property type="project" value="InterPro"/>
</dbReference>
<dbReference type="Gene3D" id="3.40.50.300">
    <property type="entry name" value="P-loop containing nucleotide triphosphate hydrolases"/>
    <property type="match status" value="1"/>
</dbReference>
<organism evidence="3 4">
    <name type="scientific">Panaeolus cyanescens</name>
    <dbReference type="NCBI Taxonomy" id="181874"/>
    <lineage>
        <taxon>Eukaryota</taxon>
        <taxon>Fungi</taxon>
        <taxon>Dikarya</taxon>
        <taxon>Basidiomycota</taxon>
        <taxon>Agaricomycotina</taxon>
        <taxon>Agaricomycetes</taxon>
        <taxon>Agaricomycetidae</taxon>
        <taxon>Agaricales</taxon>
        <taxon>Agaricineae</taxon>
        <taxon>Galeropsidaceae</taxon>
        <taxon>Panaeolus</taxon>
    </lineage>
</organism>
<evidence type="ECO:0000313" key="3">
    <source>
        <dbReference type="EMBL" id="PPR00827.1"/>
    </source>
</evidence>
<keyword evidence="4" id="KW-1185">Reference proteome</keyword>
<accession>A0A409YCT6</accession>